<reference evidence="2 3" key="1">
    <citation type="submission" date="2019-01" db="EMBL/GenBank/DDBJ databases">
        <title>Draft genome sequences of three monokaryotic isolates of the white-rot basidiomycete fungus Dichomitus squalens.</title>
        <authorList>
            <consortium name="DOE Joint Genome Institute"/>
            <person name="Lopez S.C."/>
            <person name="Andreopoulos B."/>
            <person name="Pangilinan J."/>
            <person name="Lipzen A."/>
            <person name="Riley R."/>
            <person name="Ahrendt S."/>
            <person name="Ng V."/>
            <person name="Barry K."/>
            <person name="Daum C."/>
            <person name="Grigoriev I.V."/>
            <person name="Hilden K.S."/>
            <person name="Makela M.R."/>
            <person name="de Vries R.P."/>
        </authorList>
    </citation>
    <scope>NUCLEOTIDE SEQUENCE [LARGE SCALE GENOMIC DNA]</scope>
    <source>
        <strain evidence="2 3">CBS 464.89</strain>
    </source>
</reference>
<dbReference type="Proteomes" id="UP000292082">
    <property type="component" value="Unassembled WGS sequence"/>
</dbReference>
<protein>
    <submittedName>
        <fullName evidence="2">Uncharacterized protein</fullName>
    </submittedName>
</protein>
<feature type="region of interest" description="Disordered" evidence="1">
    <location>
        <begin position="1"/>
        <end position="31"/>
    </location>
</feature>
<evidence type="ECO:0000313" key="3">
    <source>
        <dbReference type="Proteomes" id="UP000292082"/>
    </source>
</evidence>
<gene>
    <name evidence="2" type="ORF">BD310DRAFT_981845</name>
</gene>
<keyword evidence="3" id="KW-1185">Reference proteome</keyword>
<sequence length="62" mass="6573">MVSPSGVVPAVLAPPREQVGKEDGDKHGIGQNLKGWLKAQGAKGTAKRAQECAEKIFLPHCH</sequence>
<evidence type="ECO:0000313" key="2">
    <source>
        <dbReference type="EMBL" id="TBU52486.1"/>
    </source>
</evidence>
<dbReference type="EMBL" id="ML145249">
    <property type="protein sequence ID" value="TBU52486.1"/>
    <property type="molecule type" value="Genomic_DNA"/>
</dbReference>
<evidence type="ECO:0000256" key="1">
    <source>
        <dbReference type="SAM" id="MobiDB-lite"/>
    </source>
</evidence>
<name>A0A4Q9PHN7_9APHY</name>
<accession>A0A4Q9PHN7</accession>
<organism evidence="2 3">
    <name type="scientific">Dichomitus squalens</name>
    <dbReference type="NCBI Taxonomy" id="114155"/>
    <lineage>
        <taxon>Eukaryota</taxon>
        <taxon>Fungi</taxon>
        <taxon>Dikarya</taxon>
        <taxon>Basidiomycota</taxon>
        <taxon>Agaricomycotina</taxon>
        <taxon>Agaricomycetes</taxon>
        <taxon>Polyporales</taxon>
        <taxon>Polyporaceae</taxon>
        <taxon>Dichomitus</taxon>
    </lineage>
</organism>
<dbReference type="AlphaFoldDB" id="A0A4Q9PHN7"/>
<proteinExistence type="predicted"/>
<feature type="compositionally biased region" description="Basic and acidic residues" evidence="1">
    <location>
        <begin position="18"/>
        <end position="28"/>
    </location>
</feature>